<keyword evidence="13" id="KW-0902">Two-component regulatory system</keyword>
<dbReference type="PRINTS" id="PR01033">
    <property type="entry name" value="PHYTOCHROME"/>
</dbReference>
<feature type="modified residue" description="4-aspartylphosphate" evidence="18">
    <location>
        <position position="837"/>
    </location>
</feature>
<protein>
    <recommendedName>
        <fullName evidence="17">Circadian input-output histidine kinase CikA</fullName>
        <ecNumber evidence="4">2.7.13.3</ecNumber>
    </recommendedName>
</protein>
<evidence type="ECO:0000259" key="19">
    <source>
        <dbReference type="PROSITE" id="PS50046"/>
    </source>
</evidence>
<evidence type="ECO:0000256" key="2">
    <source>
        <dbReference type="ARBA" id="ARBA00004370"/>
    </source>
</evidence>
<dbReference type="PROSITE" id="PS50110">
    <property type="entry name" value="RESPONSE_REGULATORY"/>
    <property type="match status" value="1"/>
</dbReference>
<dbReference type="Pfam" id="PF00072">
    <property type="entry name" value="Response_reg"/>
    <property type="match status" value="1"/>
</dbReference>
<dbReference type="PROSITE" id="PS50046">
    <property type="entry name" value="PHYTOCHROME_2"/>
    <property type="match status" value="1"/>
</dbReference>
<reference evidence="22 23" key="1">
    <citation type="submission" date="2015-06" db="EMBL/GenBank/DDBJ databases">
        <title>Draft genome assembly of filamentous brackish cyanobacterium Limnoraphis robusta strain CS-951.</title>
        <authorList>
            <person name="Willis A."/>
            <person name="Parks M."/>
            <person name="Burford M.A."/>
        </authorList>
    </citation>
    <scope>NUCLEOTIDE SEQUENCE [LARGE SCALE GENOMIC DNA]</scope>
    <source>
        <strain evidence="22 23">CS-951</strain>
    </source>
</reference>
<dbReference type="Gene3D" id="3.40.50.2300">
    <property type="match status" value="1"/>
</dbReference>
<organism evidence="22 23">
    <name type="scientific">Limnoraphis robusta CS-951</name>
    <dbReference type="NCBI Taxonomy" id="1637645"/>
    <lineage>
        <taxon>Bacteria</taxon>
        <taxon>Bacillati</taxon>
        <taxon>Cyanobacteriota</taxon>
        <taxon>Cyanophyceae</taxon>
        <taxon>Oscillatoriophycideae</taxon>
        <taxon>Oscillatoriales</taxon>
        <taxon>Sirenicapillariaceae</taxon>
        <taxon>Limnoraphis</taxon>
    </lineage>
</organism>
<dbReference type="EMBL" id="LATL02000068">
    <property type="protein sequence ID" value="KKD39683.1"/>
    <property type="molecule type" value="Genomic_DNA"/>
</dbReference>
<keyword evidence="10 22" id="KW-0418">Kinase</keyword>
<dbReference type="Gene3D" id="3.30.565.10">
    <property type="entry name" value="Histidine kinase-like ATPase, C-terminal domain"/>
    <property type="match status" value="1"/>
</dbReference>
<keyword evidence="16" id="KW-0131">Cell cycle</keyword>
<evidence type="ECO:0000256" key="5">
    <source>
        <dbReference type="ARBA" id="ARBA00022543"/>
    </source>
</evidence>
<evidence type="ECO:0000256" key="4">
    <source>
        <dbReference type="ARBA" id="ARBA00012438"/>
    </source>
</evidence>
<dbReference type="FunFam" id="1.10.287.130:FF:000038">
    <property type="entry name" value="Sensory transduction histidine kinase"/>
    <property type="match status" value="1"/>
</dbReference>
<dbReference type="InterPro" id="IPR035965">
    <property type="entry name" value="PAS-like_dom_sf"/>
</dbReference>
<dbReference type="InterPro" id="IPR003594">
    <property type="entry name" value="HATPase_dom"/>
</dbReference>
<evidence type="ECO:0000256" key="13">
    <source>
        <dbReference type="ARBA" id="ARBA00023012"/>
    </source>
</evidence>
<dbReference type="SMART" id="SM00448">
    <property type="entry name" value="REC"/>
    <property type="match status" value="1"/>
</dbReference>
<evidence type="ECO:0000256" key="9">
    <source>
        <dbReference type="ARBA" id="ARBA00022741"/>
    </source>
</evidence>
<dbReference type="SUPFAM" id="SSF52172">
    <property type="entry name" value="CheY-like"/>
    <property type="match status" value="1"/>
</dbReference>
<dbReference type="PANTHER" id="PTHR43047">
    <property type="entry name" value="TWO-COMPONENT HISTIDINE PROTEIN KINASE"/>
    <property type="match status" value="1"/>
</dbReference>
<keyword evidence="9" id="KW-0547">Nucleotide-binding</keyword>
<evidence type="ECO:0000256" key="7">
    <source>
        <dbReference type="ARBA" id="ARBA00022606"/>
    </source>
</evidence>
<dbReference type="Pfam" id="PF02518">
    <property type="entry name" value="HATPase_c"/>
    <property type="match status" value="1"/>
</dbReference>
<dbReference type="PANTHER" id="PTHR43047:SF72">
    <property type="entry name" value="OSMOSENSING HISTIDINE PROTEIN KINASE SLN1"/>
    <property type="match status" value="1"/>
</dbReference>
<dbReference type="SUPFAM" id="SSF55785">
    <property type="entry name" value="PYP-like sensor domain (PAS domain)"/>
    <property type="match status" value="1"/>
</dbReference>
<dbReference type="InterPro" id="IPR036890">
    <property type="entry name" value="HATPase_C_sf"/>
</dbReference>
<comment type="catalytic activity">
    <reaction evidence="1">
        <text>ATP + protein L-histidine = ADP + protein N-phospho-L-histidine.</text>
        <dbReference type="EC" id="2.7.13.3"/>
    </reaction>
</comment>
<dbReference type="SUPFAM" id="SSF55874">
    <property type="entry name" value="ATPase domain of HSP90 chaperone/DNA topoisomerase II/histidine kinase"/>
    <property type="match status" value="1"/>
</dbReference>
<dbReference type="InterPro" id="IPR036097">
    <property type="entry name" value="HisK_dim/P_sf"/>
</dbReference>
<evidence type="ECO:0000256" key="15">
    <source>
        <dbReference type="ARBA" id="ARBA00023170"/>
    </source>
</evidence>
<gene>
    <name evidence="22" type="ORF">WN50_02150</name>
</gene>
<keyword evidence="8" id="KW-0808">Transferase</keyword>
<dbReference type="InterPro" id="IPR003661">
    <property type="entry name" value="HisK_dim/P_dom"/>
</dbReference>
<dbReference type="InterPro" id="IPR043150">
    <property type="entry name" value="Phytochrome_PHY_sf"/>
</dbReference>
<dbReference type="Pfam" id="PF01590">
    <property type="entry name" value="GAF"/>
    <property type="match status" value="1"/>
</dbReference>
<evidence type="ECO:0000256" key="8">
    <source>
        <dbReference type="ARBA" id="ARBA00022679"/>
    </source>
</evidence>
<dbReference type="CDD" id="cd00082">
    <property type="entry name" value="HisKA"/>
    <property type="match status" value="1"/>
</dbReference>
<evidence type="ECO:0000259" key="21">
    <source>
        <dbReference type="PROSITE" id="PS50110"/>
    </source>
</evidence>
<dbReference type="GO" id="GO:0009584">
    <property type="term" value="P:detection of visible light"/>
    <property type="evidence" value="ECO:0007669"/>
    <property type="project" value="InterPro"/>
</dbReference>
<dbReference type="EC" id="2.7.13.3" evidence="4"/>
<evidence type="ECO:0000256" key="17">
    <source>
        <dbReference type="ARBA" id="ARBA00074306"/>
    </source>
</evidence>
<dbReference type="GO" id="GO:0000155">
    <property type="term" value="F:phosphorelay sensor kinase activity"/>
    <property type="evidence" value="ECO:0007669"/>
    <property type="project" value="InterPro"/>
</dbReference>
<keyword evidence="15" id="KW-0675">Receptor</keyword>
<dbReference type="Pfam" id="PF00512">
    <property type="entry name" value="HisKA"/>
    <property type="match status" value="1"/>
</dbReference>
<evidence type="ECO:0000256" key="12">
    <source>
        <dbReference type="ARBA" id="ARBA00022991"/>
    </source>
</evidence>
<dbReference type="GO" id="GO:0005524">
    <property type="term" value="F:ATP binding"/>
    <property type="evidence" value="ECO:0007669"/>
    <property type="project" value="UniProtKB-KW"/>
</dbReference>
<feature type="domain" description="Response regulatory" evidence="21">
    <location>
        <begin position="788"/>
        <end position="903"/>
    </location>
</feature>
<dbReference type="SMART" id="SM00065">
    <property type="entry name" value="GAF"/>
    <property type="match status" value="1"/>
</dbReference>
<evidence type="ECO:0000259" key="20">
    <source>
        <dbReference type="PROSITE" id="PS50109"/>
    </source>
</evidence>
<keyword evidence="7" id="KW-0716">Sensory transduction</keyword>
<dbReference type="InterPro" id="IPR005467">
    <property type="entry name" value="His_kinase_dom"/>
</dbReference>
<dbReference type="InterPro" id="IPR001789">
    <property type="entry name" value="Sig_transdc_resp-reg_receiver"/>
</dbReference>
<keyword evidence="6 18" id="KW-0597">Phosphoprotein</keyword>
<dbReference type="InterPro" id="IPR013515">
    <property type="entry name" value="Phytochrome_cen-reg"/>
</dbReference>
<accession>A0A0F5YLP0</accession>
<comment type="similarity">
    <text evidence="3">In the N-terminal section; belongs to the phytochrome family.</text>
</comment>
<dbReference type="SUPFAM" id="SSF47384">
    <property type="entry name" value="Homodimeric domain of signal transducing histidine kinase"/>
    <property type="match status" value="1"/>
</dbReference>
<evidence type="ECO:0000256" key="6">
    <source>
        <dbReference type="ARBA" id="ARBA00022553"/>
    </source>
</evidence>
<dbReference type="GO" id="GO:0009927">
    <property type="term" value="F:histidine phosphotransfer kinase activity"/>
    <property type="evidence" value="ECO:0007669"/>
    <property type="project" value="TreeGrafter"/>
</dbReference>
<evidence type="ECO:0000256" key="11">
    <source>
        <dbReference type="ARBA" id="ARBA00022840"/>
    </source>
</evidence>
<dbReference type="Gene3D" id="3.30.450.40">
    <property type="match status" value="1"/>
</dbReference>
<dbReference type="InterPro" id="IPR016132">
    <property type="entry name" value="Phyto_chromo_attachment"/>
</dbReference>
<dbReference type="GO" id="GO:0009881">
    <property type="term" value="F:photoreceptor activity"/>
    <property type="evidence" value="ECO:0007669"/>
    <property type="project" value="UniProtKB-KW"/>
</dbReference>
<comment type="caution">
    <text evidence="22">The sequence shown here is derived from an EMBL/GenBank/DDBJ whole genome shotgun (WGS) entry which is preliminary data.</text>
</comment>
<name>A0A0F5YLP0_9CYAN</name>
<evidence type="ECO:0000313" key="23">
    <source>
        <dbReference type="Proteomes" id="UP000033607"/>
    </source>
</evidence>
<feature type="domain" description="Histidine kinase" evidence="20">
    <location>
        <begin position="539"/>
        <end position="763"/>
    </location>
</feature>
<dbReference type="InterPro" id="IPR001294">
    <property type="entry name" value="Phytochrome"/>
</dbReference>
<dbReference type="OrthoDB" id="9760752at2"/>
<proteinExistence type="inferred from homology"/>
<evidence type="ECO:0000256" key="14">
    <source>
        <dbReference type="ARBA" id="ARBA00023136"/>
    </source>
</evidence>
<dbReference type="Pfam" id="PF08446">
    <property type="entry name" value="PAS_2"/>
    <property type="match status" value="1"/>
</dbReference>
<evidence type="ECO:0000256" key="16">
    <source>
        <dbReference type="ARBA" id="ARBA00023306"/>
    </source>
</evidence>
<dbReference type="FunFam" id="3.30.565.10:FF:000010">
    <property type="entry name" value="Sensor histidine kinase RcsC"/>
    <property type="match status" value="1"/>
</dbReference>
<dbReference type="InterPro" id="IPR013654">
    <property type="entry name" value="PAS_2"/>
</dbReference>
<dbReference type="InterPro" id="IPR003018">
    <property type="entry name" value="GAF"/>
</dbReference>
<dbReference type="CDD" id="cd16922">
    <property type="entry name" value="HATPase_EvgS-ArcB-TorS-like"/>
    <property type="match status" value="1"/>
</dbReference>
<sequence length="1015" mass="115313">MQDINFIYSEPIDLTNCDREPIHIPGKIQPHGVLLTFQDIDLSILQASQNTVRFLGIEAQSLLGKKLNEIFLDEDIQFLTQAASNVDLDYFNPFEIRTKIPSPYSKFEGVIHRTDGVLCLELEIQSDSQRSYPLSFYHLLKASLKSIVNVSSFQESTDRLVWEVFKLTGYDRVMIYQFEEDGSGVVIAEAKKEDIESYLGLHYPASDIPLQARKLYCKSWLRLIIDINYKPVDIVPVLNPLTNEPLDLSDSMLRSVSPIHVEYLQNMGVAASLCISLIQDDQLWGMIVCHHYQPKSVNYETRKACDFLGQFMSIKLFKKQYKESEKYQKTVRNLQKEFKKNLSTKPANIIAFLHKNGNRLSSLVNASGILIALQDELLVFGDTPPTEAVKKLLDWLKLNHQVELFHTNNLSEIYPEFSAYQKIASGILVISIFSLNTSYQIVWLRPERTQTVTWAGNPNKPVILAEDGTMQLSPRRSFEAWKETIKGCSLPWKKIELDAALELRNILMLTALQSSQLALEQAAQRAEIANQAKSEFLANMSHEIRTPMNAILGFCDLLQGLVTEPRQRSYLELIAASGQSLLDLINDILDLSKIEAGKFKVHYEPLNLRQLISEVKKIFTHRAKEKGLSLISQIDDTVPQGIFFDGIRLRQILFNVLGNAIKFTEQGFIQISIRAQAYTQENLPKVWLEIAITDTGIGIAKDQQDDIFEAFVQSEGQSTRKYGGTGLGLAITRRLTTLLGGTLMLQSELGHGSSFIFIFPEIEVSHTPLDSETVSFVDEDLKQFNSSTILAVDDVYSNLQLIQGYFEGTQHRLLLVQDGQSAIQLAQTEQPDVILLDWRMPNLDGRGVFNALKQNDKTQNIPIFIVTASVLRQDYLDVQFLCQGVLHKPINRAQLVSALKTVLPSTQRQLTTASETLGSQPNQTEEIQQLPQLIEKLNQEKTVWEQLIITLKRREVKAFYERLQAYGTEHKCQLLLDYAQEISAQLDAFEWQIIPDTIEKFSLILAEIERKNNEF</sequence>
<dbReference type="Gene3D" id="3.30.450.270">
    <property type="match status" value="1"/>
</dbReference>
<dbReference type="SUPFAM" id="SSF55781">
    <property type="entry name" value="GAF domain-like"/>
    <property type="match status" value="2"/>
</dbReference>
<dbReference type="SMART" id="SM00388">
    <property type="entry name" value="HisKA"/>
    <property type="match status" value="1"/>
</dbReference>
<evidence type="ECO:0000256" key="3">
    <source>
        <dbReference type="ARBA" id="ARBA00006402"/>
    </source>
</evidence>
<dbReference type="RefSeq" id="WP_046276852.1">
    <property type="nucleotide sequence ID" value="NZ_LATL02000068.1"/>
</dbReference>
<dbReference type="InterPro" id="IPR011006">
    <property type="entry name" value="CheY-like_superfamily"/>
</dbReference>
<evidence type="ECO:0000313" key="22">
    <source>
        <dbReference type="EMBL" id="KKD39683.1"/>
    </source>
</evidence>
<dbReference type="Gene3D" id="3.30.450.20">
    <property type="entry name" value="PAS domain"/>
    <property type="match status" value="1"/>
</dbReference>
<feature type="domain" description="Phytochrome chromophore attachment site" evidence="19">
    <location>
        <begin position="152"/>
        <end position="310"/>
    </location>
</feature>
<dbReference type="AlphaFoldDB" id="A0A0F5YLP0"/>
<dbReference type="Gene3D" id="1.10.287.130">
    <property type="match status" value="1"/>
</dbReference>
<dbReference type="PATRIC" id="fig|1637645.4.peg.1285"/>
<dbReference type="GO" id="GO:0005886">
    <property type="term" value="C:plasma membrane"/>
    <property type="evidence" value="ECO:0007669"/>
    <property type="project" value="TreeGrafter"/>
</dbReference>
<evidence type="ECO:0000256" key="10">
    <source>
        <dbReference type="ARBA" id="ARBA00022777"/>
    </source>
</evidence>
<keyword evidence="11" id="KW-0067">ATP-binding</keyword>
<dbReference type="SMART" id="SM00387">
    <property type="entry name" value="HATPase_c"/>
    <property type="match status" value="1"/>
</dbReference>
<dbReference type="PROSITE" id="PS50109">
    <property type="entry name" value="HIS_KIN"/>
    <property type="match status" value="1"/>
</dbReference>
<keyword evidence="12" id="KW-0157">Chromophore</keyword>
<comment type="subcellular location">
    <subcellularLocation>
        <location evidence="2">Membrane</location>
    </subcellularLocation>
</comment>
<evidence type="ECO:0000256" key="1">
    <source>
        <dbReference type="ARBA" id="ARBA00000085"/>
    </source>
</evidence>
<evidence type="ECO:0000256" key="18">
    <source>
        <dbReference type="PROSITE-ProRule" id="PRU00169"/>
    </source>
</evidence>
<keyword evidence="14" id="KW-0472">Membrane</keyword>
<dbReference type="Proteomes" id="UP000033607">
    <property type="component" value="Unassembled WGS sequence"/>
</dbReference>
<keyword evidence="5" id="KW-0600">Photoreceptor protein</keyword>
<dbReference type="InterPro" id="IPR029016">
    <property type="entry name" value="GAF-like_dom_sf"/>
</dbReference>
<dbReference type="Pfam" id="PF00360">
    <property type="entry name" value="PHY"/>
    <property type="match status" value="1"/>
</dbReference>
<dbReference type="GO" id="GO:0006355">
    <property type="term" value="P:regulation of DNA-templated transcription"/>
    <property type="evidence" value="ECO:0007669"/>
    <property type="project" value="InterPro"/>
</dbReference>